<dbReference type="EMBL" id="RSCL01000013">
    <property type="protein sequence ID" value="RUT03445.1"/>
    <property type="molecule type" value="Genomic_DNA"/>
</dbReference>
<dbReference type="InterPro" id="IPR011050">
    <property type="entry name" value="Pectin_lyase_fold/virulence"/>
</dbReference>
<dbReference type="SMART" id="SM00912">
    <property type="entry name" value="Haemagg_act"/>
    <property type="match status" value="1"/>
</dbReference>
<comment type="caution">
    <text evidence="2">The sequence shown here is derived from an EMBL/GenBank/DDBJ whole genome shotgun (WGS) entry which is preliminary data.</text>
</comment>
<dbReference type="InterPro" id="IPR012334">
    <property type="entry name" value="Pectin_lyas_fold"/>
</dbReference>
<evidence type="ECO:0000313" key="2">
    <source>
        <dbReference type="EMBL" id="RUT03445.1"/>
    </source>
</evidence>
<protein>
    <recommendedName>
        <fullName evidence="1">Filamentous haemagglutinin FhaB/tRNA nuclease CdiA-like TPS domain-containing protein</fullName>
    </recommendedName>
</protein>
<dbReference type="NCBIfam" id="TIGR01901">
    <property type="entry name" value="adhes_NPXG"/>
    <property type="match status" value="1"/>
</dbReference>
<organism evidence="2 3">
    <name type="scientific">Dulcicalothrix desertica PCC 7102</name>
    <dbReference type="NCBI Taxonomy" id="232991"/>
    <lineage>
        <taxon>Bacteria</taxon>
        <taxon>Bacillati</taxon>
        <taxon>Cyanobacteriota</taxon>
        <taxon>Cyanophyceae</taxon>
        <taxon>Nostocales</taxon>
        <taxon>Calotrichaceae</taxon>
        <taxon>Dulcicalothrix</taxon>
    </lineage>
</organism>
<name>A0A433VBG4_9CYAN</name>
<feature type="domain" description="Filamentous haemagglutinin FhaB/tRNA nuclease CdiA-like TPS" evidence="1">
    <location>
        <begin position="35"/>
        <end position="146"/>
    </location>
</feature>
<evidence type="ECO:0000313" key="3">
    <source>
        <dbReference type="Proteomes" id="UP000271624"/>
    </source>
</evidence>
<keyword evidence="3" id="KW-1185">Reference proteome</keyword>
<dbReference type="SUPFAM" id="SSF51126">
    <property type="entry name" value="Pectin lyase-like"/>
    <property type="match status" value="2"/>
</dbReference>
<sequence length="822" mass="84812">MSGVSMHLYWWHLGIVLFNVIALYPSTVLAQITPDATLPNNSQVTLSNKTFNITGGSTVASNLLHSFKDFSILYGNGAIFNNAVNIQNIIVRVTGNSISNIDGLIKTNGGANLFLMNPNGIIFGKNAQLEIGGSFLATSANSIKFGDGFEFSAVNTESKSLLTITAPVGLQFGTNPGAIVVQGNGYNLSTQQAIFSPLMRGSSTNGLQVSPGNTLALVGGNIDLLGATLYSEQGQIELGSVNNGQVNLTSTPQGFALNYQGVKNFGDIHLSQQALVDASGGGTINVQGNNVSLADGSSIFIQNQESQKGGSINVNTVSSLKLSGISPSSKFNGGLSSETTGSGSSSNLTVSTKQLEINNGAAIVTRSFGSGHAGNINVNASSSLDLIGFTPSNPYLSSVIASGAFNSGNAGDISVLTNQITALNGGNIGTATLGQGNAGNIIVNSKSIVLIGQSSTYIPSSISVASFGAGDAGQLTINTSSLVVRDGGEVNSSTLATGSAGDVTVNARDYVEVSGTYPKSTPSSVASSASIRDKLFQQTYKLPPIPSGFSGNVTVNTSILNIKDGGLVTVNNQGLGRGGTLRVNANSIKIDSRGAFSSATASSSGGNVELNVKDLLQMRSGSSITTEANGNNSIGGNITIDAGVIGIFENSQINANSINFQGGKVLINTGAIFGSPDSQITARGSTPQLNGTVQINTPLVNSSKGLVQLTIRFVDASRQISNACTPGNSKFNDTFTVTGRGGLPPHPYEPSRVMTTDSAWVRFPVKREETNVKINLSSLITAYPTIIEASGWIADTRGNIELVEKATQTHIILHPLSCSELK</sequence>
<evidence type="ECO:0000259" key="1">
    <source>
        <dbReference type="SMART" id="SM00912"/>
    </source>
</evidence>
<dbReference type="Gene3D" id="2.160.20.10">
    <property type="entry name" value="Single-stranded right-handed beta-helix, Pectin lyase-like"/>
    <property type="match status" value="2"/>
</dbReference>
<dbReference type="OrthoDB" id="502809at2"/>
<dbReference type="InterPro" id="IPR008638">
    <property type="entry name" value="FhaB/CdiA-like_TPS"/>
</dbReference>
<dbReference type="Pfam" id="PF05860">
    <property type="entry name" value="TPS"/>
    <property type="match status" value="1"/>
</dbReference>
<reference evidence="2" key="1">
    <citation type="submission" date="2018-12" db="EMBL/GenBank/DDBJ databases">
        <authorList>
            <person name="Will S."/>
            <person name="Neumann-Schaal M."/>
            <person name="Henke P."/>
        </authorList>
    </citation>
    <scope>NUCLEOTIDE SEQUENCE</scope>
    <source>
        <strain evidence="2">PCC 7102</strain>
    </source>
</reference>
<gene>
    <name evidence="2" type="ORF">DSM106972_050840</name>
</gene>
<reference evidence="2" key="2">
    <citation type="journal article" date="2019" name="Genome Biol. Evol.">
        <title>Day and night: Metabolic profiles and evolutionary relationships of six axenic non-marine cyanobacteria.</title>
        <authorList>
            <person name="Will S.E."/>
            <person name="Henke P."/>
            <person name="Boedeker C."/>
            <person name="Huang S."/>
            <person name="Brinkmann H."/>
            <person name="Rohde M."/>
            <person name="Jarek M."/>
            <person name="Friedl T."/>
            <person name="Seufert S."/>
            <person name="Schumacher M."/>
            <person name="Overmann J."/>
            <person name="Neumann-Schaal M."/>
            <person name="Petersen J."/>
        </authorList>
    </citation>
    <scope>NUCLEOTIDE SEQUENCE [LARGE SCALE GENOMIC DNA]</scope>
    <source>
        <strain evidence="2">PCC 7102</strain>
    </source>
</reference>
<accession>A0A433VBG4</accession>
<dbReference type="AlphaFoldDB" id="A0A433VBG4"/>
<dbReference type="Proteomes" id="UP000271624">
    <property type="component" value="Unassembled WGS sequence"/>
</dbReference>
<proteinExistence type="predicted"/>
<dbReference type="RefSeq" id="WP_127083412.1">
    <property type="nucleotide sequence ID" value="NZ_RSCL01000013.1"/>
</dbReference>